<keyword evidence="3" id="KW-1185">Reference proteome</keyword>
<evidence type="ECO:0000313" key="3">
    <source>
        <dbReference type="Proteomes" id="UP001595476"/>
    </source>
</evidence>
<dbReference type="InterPro" id="IPR009339">
    <property type="entry name" value="DUF998"/>
</dbReference>
<evidence type="ECO:0000256" key="1">
    <source>
        <dbReference type="SAM" id="Phobius"/>
    </source>
</evidence>
<reference evidence="3" key="1">
    <citation type="journal article" date="2019" name="Int. J. Syst. Evol. Microbiol.">
        <title>The Global Catalogue of Microorganisms (GCM) 10K type strain sequencing project: providing services to taxonomists for standard genome sequencing and annotation.</title>
        <authorList>
            <consortium name="The Broad Institute Genomics Platform"/>
            <consortium name="The Broad Institute Genome Sequencing Center for Infectious Disease"/>
            <person name="Wu L."/>
            <person name="Ma J."/>
        </authorList>
    </citation>
    <scope>NUCLEOTIDE SEQUENCE [LARGE SCALE GENOMIC DNA]</scope>
    <source>
        <strain evidence="3">KCTC 52438</strain>
    </source>
</reference>
<keyword evidence="1" id="KW-0472">Membrane</keyword>
<dbReference type="Pfam" id="PF06197">
    <property type="entry name" value="DUF998"/>
    <property type="match status" value="1"/>
</dbReference>
<keyword evidence="1" id="KW-1133">Transmembrane helix</keyword>
<feature type="transmembrane region" description="Helical" evidence="1">
    <location>
        <begin position="6"/>
        <end position="27"/>
    </location>
</feature>
<evidence type="ECO:0000313" key="2">
    <source>
        <dbReference type="EMBL" id="MFC3153463.1"/>
    </source>
</evidence>
<keyword evidence="1" id="KW-0812">Transmembrane</keyword>
<feature type="transmembrane region" description="Helical" evidence="1">
    <location>
        <begin position="143"/>
        <end position="161"/>
    </location>
</feature>
<proteinExistence type="predicted"/>
<sequence length="201" mass="22195">MELFFAYSGAIASVWIVAGIYIASLFYPGYNHKTQFCSELGAFNSPTQRLSPVINNYPLGALFIFFGIFVLSESQFTSAFVIGLMVIAHGLGTLVAGYFPMDSDPFTQNPSNSCKIHSLAGVVMLLSLLVAPAFVVFENAYPSWLRIFSLACIFGCSFFSYTLAKSFKNKSNLGVHQRLSYGFQILWLFVFSLFVASEVLS</sequence>
<feature type="transmembrane region" description="Helical" evidence="1">
    <location>
        <begin position="119"/>
        <end position="137"/>
    </location>
</feature>
<protein>
    <submittedName>
        <fullName evidence="2">DUF998 domain-containing protein</fullName>
    </submittedName>
</protein>
<dbReference type="EMBL" id="JBHRSZ010000009">
    <property type="protein sequence ID" value="MFC3153463.1"/>
    <property type="molecule type" value="Genomic_DNA"/>
</dbReference>
<accession>A0ABV7HL84</accession>
<dbReference type="Proteomes" id="UP001595476">
    <property type="component" value="Unassembled WGS sequence"/>
</dbReference>
<feature type="transmembrane region" description="Helical" evidence="1">
    <location>
        <begin position="53"/>
        <end position="72"/>
    </location>
</feature>
<comment type="caution">
    <text evidence="2">The sequence shown here is derived from an EMBL/GenBank/DDBJ whole genome shotgun (WGS) entry which is preliminary data.</text>
</comment>
<gene>
    <name evidence="2" type="ORF">ACFOEK_20650</name>
</gene>
<feature type="transmembrane region" description="Helical" evidence="1">
    <location>
        <begin position="181"/>
        <end position="200"/>
    </location>
</feature>
<organism evidence="2 3">
    <name type="scientific">Litoribrevibacter euphylliae</name>
    <dbReference type="NCBI Taxonomy" id="1834034"/>
    <lineage>
        <taxon>Bacteria</taxon>
        <taxon>Pseudomonadati</taxon>
        <taxon>Pseudomonadota</taxon>
        <taxon>Gammaproteobacteria</taxon>
        <taxon>Oceanospirillales</taxon>
        <taxon>Oceanospirillaceae</taxon>
        <taxon>Litoribrevibacter</taxon>
    </lineage>
</organism>
<dbReference type="RefSeq" id="WP_386723383.1">
    <property type="nucleotide sequence ID" value="NZ_JBHRSZ010000009.1"/>
</dbReference>
<feature type="transmembrane region" description="Helical" evidence="1">
    <location>
        <begin position="78"/>
        <end position="99"/>
    </location>
</feature>
<name>A0ABV7HL84_9GAMM</name>